<dbReference type="AlphaFoldDB" id="E6PSG9"/>
<organism evidence="2">
    <name type="scientific">mine drainage metagenome</name>
    <dbReference type="NCBI Taxonomy" id="410659"/>
    <lineage>
        <taxon>unclassified sequences</taxon>
        <taxon>metagenomes</taxon>
        <taxon>ecological metagenomes</taxon>
    </lineage>
</organism>
<proteinExistence type="predicted"/>
<feature type="region of interest" description="Disordered" evidence="1">
    <location>
        <begin position="17"/>
        <end position="37"/>
    </location>
</feature>
<gene>
    <name evidence="2" type="ORF">CARN2_3352</name>
</gene>
<evidence type="ECO:0000256" key="1">
    <source>
        <dbReference type="SAM" id="MobiDB-lite"/>
    </source>
</evidence>
<evidence type="ECO:0000313" key="2">
    <source>
        <dbReference type="EMBL" id="CBH97876.1"/>
    </source>
</evidence>
<protein>
    <submittedName>
        <fullName evidence="2">Uncharacterized protein</fullName>
    </submittedName>
</protein>
<sequence>MTLARLDRSKVARLQQLQAPRRRSIAATRPAGSHADDDAAAWRRGFIAPYPCRHGRHWLGLVP</sequence>
<name>E6PSG9_9ZZZZ</name>
<accession>E6PSG9</accession>
<reference evidence="2" key="1">
    <citation type="submission" date="2009-10" db="EMBL/GenBank/DDBJ databases">
        <title>Diversity of trophic interactions inside an arsenic-rich microbial ecosystem.</title>
        <authorList>
            <person name="Bertin P.N."/>
            <person name="Heinrich-Salmeron A."/>
            <person name="Pelletier E."/>
            <person name="Goulhen-Chollet F."/>
            <person name="Arsene-Ploetze F."/>
            <person name="Gallien S."/>
            <person name="Calteau A."/>
            <person name="Vallenet D."/>
            <person name="Casiot C."/>
            <person name="Chane-Woon-Ming B."/>
            <person name="Giloteaux L."/>
            <person name="Barakat M."/>
            <person name="Bonnefoy V."/>
            <person name="Bruneel O."/>
            <person name="Chandler M."/>
            <person name="Cleiss J."/>
            <person name="Duran R."/>
            <person name="Elbaz-Poulichet F."/>
            <person name="Fonknechten N."/>
            <person name="Lauga B."/>
            <person name="Mornico D."/>
            <person name="Ortet P."/>
            <person name="Schaeffer C."/>
            <person name="Siguier P."/>
            <person name="Alexander Thil Smith A."/>
            <person name="Van Dorsselaer A."/>
            <person name="Weissenbach J."/>
            <person name="Medigue C."/>
            <person name="Le Paslier D."/>
        </authorList>
    </citation>
    <scope>NUCLEOTIDE SEQUENCE</scope>
</reference>
<dbReference type="EMBL" id="CABM01000048">
    <property type="protein sequence ID" value="CBH97876.1"/>
    <property type="molecule type" value="Genomic_DNA"/>
</dbReference>
<comment type="caution">
    <text evidence="2">The sequence shown here is derived from an EMBL/GenBank/DDBJ whole genome shotgun (WGS) entry which is preliminary data.</text>
</comment>